<evidence type="ECO:0000256" key="2">
    <source>
        <dbReference type="ARBA" id="ARBA00013070"/>
    </source>
</evidence>
<dbReference type="PANTHER" id="PTHR30409:SF1">
    <property type="entry name" value="CARBAMATE KINASE-RELATED"/>
    <property type="match status" value="1"/>
</dbReference>
<evidence type="ECO:0000256" key="4">
    <source>
        <dbReference type="ARBA" id="ARBA00022777"/>
    </source>
</evidence>
<evidence type="ECO:0000313" key="9">
    <source>
        <dbReference type="EMBL" id="AHB36075.1"/>
    </source>
</evidence>
<evidence type="ECO:0000256" key="5">
    <source>
        <dbReference type="ARBA" id="ARBA00048467"/>
    </source>
</evidence>
<proteinExistence type="inferred from homology"/>
<dbReference type="GO" id="GO:0005829">
    <property type="term" value="C:cytosol"/>
    <property type="evidence" value="ECO:0007669"/>
    <property type="project" value="TreeGrafter"/>
</dbReference>
<evidence type="ECO:0000256" key="3">
    <source>
        <dbReference type="ARBA" id="ARBA00022679"/>
    </source>
</evidence>
<reference evidence="9 10" key="1">
    <citation type="journal article" date="2014" name="Genome Announc.">
        <title>Complete Genome Sequence of Spiroplasma apis B31T (ATCC 33834), a Bacterium Associated with May Disease of Honeybees (Apis mellifera).</title>
        <authorList>
            <person name="Ku C."/>
            <person name="Lo W.S."/>
            <person name="Chen L.L."/>
            <person name="Kuo C.H."/>
        </authorList>
    </citation>
    <scope>NUCLEOTIDE SEQUENCE [LARGE SCALE GENOMIC DNA]</scope>
    <source>
        <strain evidence="9">B31</strain>
    </source>
</reference>
<dbReference type="Pfam" id="PF00696">
    <property type="entry name" value="AA_kinase"/>
    <property type="match status" value="1"/>
</dbReference>
<protein>
    <recommendedName>
        <fullName evidence="2 6">Carbamate kinase</fullName>
    </recommendedName>
</protein>
<dbReference type="InterPro" id="IPR001048">
    <property type="entry name" value="Asp/Glu/Uridylate_kinase"/>
</dbReference>
<dbReference type="InterPro" id="IPR003964">
    <property type="entry name" value="Carb_kinase"/>
</dbReference>
<feature type="domain" description="Aspartate/glutamate/uridylate kinase" evidence="8">
    <location>
        <begin position="3"/>
        <end position="290"/>
    </location>
</feature>
<accession>V5RJW9</accession>
<dbReference type="Gene3D" id="3.40.1160.10">
    <property type="entry name" value="Acetylglutamate kinase-like"/>
    <property type="match status" value="1"/>
</dbReference>
<evidence type="ECO:0000259" key="8">
    <source>
        <dbReference type="Pfam" id="PF00696"/>
    </source>
</evidence>
<keyword evidence="4 7" id="KW-0418">Kinase</keyword>
<dbReference type="PIRSF" id="PIRSF000723">
    <property type="entry name" value="Carbamate_kin"/>
    <property type="match status" value="1"/>
</dbReference>
<dbReference type="NCBIfam" id="NF009007">
    <property type="entry name" value="PRK12352.1"/>
    <property type="match status" value="1"/>
</dbReference>
<dbReference type="OrthoDB" id="9766717at2"/>
<gene>
    <name evidence="9" type="primary">arcC</name>
    <name evidence="9" type="ORF">SAPIS_v1c02290</name>
</gene>
<keyword evidence="10" id="KW-1185">Reference proteome</keyword>
<dbReference type="STRING" id="1276258.SAPIS_v1c02290"/>
<dbReference type="PRINTS" id="PR01469">
    <property type="entry name" value="CARBMTKINASE"/>
</dbReference>
<evidence type="ECO:0000313" key="10">
    <source>
        <dbReference type="Proteomes" id="UP000018550"/>
    </source>
</evidence>
<dbReference type="Proteomes" id="UP000018550">
    <property type="component" value="Chromosome"/>
</dbReference>
<dbReference type="eggNOG" id="COG0549">
    <property type="taxonomic scope" value="Bacteria"/>
</dbReference>
<dbReference type="PANTHER" id="PTHR30409">
    <property type="entry name" value="CARBAMATE KINASE"/>
    <property type="match status" value="1"/>
</dbReference>
<dbReference type="PATRIC" id="fig|1276258.3.peg.223"/>
<dbReference type="InterPro" id="IPR036393">
    <property type="entry name" value="AceGlu_kinase-like_sf"/>
</dbReference>
<dbReference type="GO" id="GO:0019546">
    <property type="term" value="P:L-arginine deiminase pathway"/>
    <property type="evidence" value="ECO:0007669"/>
    <property type="project" value="TreeGrafter"/>
</dbReference>
<dbReference type="NCBIfam" id="TIGR00746">
    <property type="entry name" value="arcC"/>
    <property type="match status" value="1"/>
</dbReference>
<dbReference type="KEGG" id="sapi:SAPIS_v1c02290"/>
<dbReference type="CDD" id="cd04235">
    <property type="entry name" value="AAK_CK"/>
    <property type="match status" value="1"/>
</dbReference>
<dbReference type="AlphaFoldDB" id="V5RJW9"/>
<evidence type="ECO:0000256" key="1">
    <source>
        <dbReference type="ARBA" id="ARBA00011066"/>
    </source>
</evidence>
<organism evidence="9 10">
    <name type="scientific">Spiroplasma apis B31</name>
    <dbReference type="NCBI Taxonomy" id="1276258"/>
    <lineage>
        <taxon>Bacteria</taxon>
        <taxon>Bacillati</taxon>
        <taxon>Mycoplasmatota</taxon>
        <taxon>Mollicutes</taxon>
        <taxon>Entomoplasmatales</taxon>
        <taxon>Spiroplasmataceae</taxon>
        <taxon>Spiroplasma</taxon>
    </lineage>
</organism>
<sequence>MQKIVVAVGGNALGNSPQEQKEIVKLTAKNIVNMYEKGNKIVIVHGNGPQVGMINLAFDSAHKVLDSSPMVDFPECGSMSQGYIGYHLQNAIVNELKIRKLKGEVATIITQTVVDKKDVAFDYPSKPIGNFYSESEAAHLQVENKWTMKEDAGRGWRRVVPSPKPIDILEKTCISNFLDNNIITIAAGGGGIPVIEQDDRYLGIPAVIDKDFAAAKIAEIIDADKLIILTAVDNVMINFGKEDQEVLFKTPLAIAKDLVEQKHFAAGSMLPKVEAALSFVERTKKDAIIGSLEKANQVIEGTSGTTFTI</sequence>
<keyword evidence="3 7" id="KW-0808">Transferase</keyword>
<dbReference type="FunFam" id="3.40.1160.10:FF:000007">
    <property type="entry name" value="Carbamate kinase"/>
    <property type="match status" value="1"/>
</dbReference>
<evidence type="ECO:0000256" key="7">
    <source>
        <dbReference type="PIRNR" id="PIRNR000723"/>
    </source>
</evidence>
<dbReference type="RefSeq" id="WP_023789009.1">
    <property type="nucleotide sequence ID" value="NC_022998.1"/>
</dbReference>
<dbReference type="HOGENOM" id="CLU_076278_0_0_14"/>
<dbReference type="GO" id="GO:0008804">
    <property type="term" value="F:carbamate kinase activity"/>
    <property type="evidence" value="ECO:0007669"/>
    <property type="project" value="UniProtKB-UniRule"/>
</dbReference>
<dbReference type="SUPFAM" id="SSF53633">
    <property type="entry name" value="Carbamate kinase-like"/>
    <property type="match status" value="1"/>
</dbReference>
<name>V5RJW9_SPIAP</name>
<dbReference type="EMBL" id="CP006682">
    <property type="protein sequence ID" value="AHB36075.1"/>
    <property type="molecule type" value="Genomic_DNA"/>
</dbReference>
<comment type="catalytic activity">
    <reaction evidence="5">
        <text>hydrogencarbonate + NH4(+) + ATP = carbamoyl phosphate + ADP + H2O + H(+)</text>
        <dbReference type="Rhea" id="RHEA:10152"/>
        <dbReference type="ChEBI" id="CHEBI:15377"/>
        <dbReference type="ChEBI" id="CHEBI:15378"/>
        <dbReference type="ChEBI" id="CHEBI:17544"/>
        <dbReference type="ChEBI" id="CHEBI:28938"/>
        <dbReference type="ChEBI" id="CHEBI:30616"/>
        <dbReference type="ChEBI" id="CHEBI:58228"/>
        <dbReference type="ChEBI" id="CHEBI:456216"/>
        <dbReference type="EC" id="2.7.2.2"/>
    </reaction>
</comment>
<evidence type="ECO:0000256" key="6">
    <source>
        <dbReference type="NCBIfam" id="TIGR00746"/>
    </source>
</evidence>
<comment type="similarity">
    <text evidence="1 7">Belongs to the carbamate kinase family.</text>
</comment>